<gene>
    <name evidence="2" type="ORF">BJX67DRAFT_356822</name>
</gene>
<name>A0ABR4LR98_9EURO</name>
<reference evidence="2 3" key="1">
    <citation type="submission" date="2024-07" db="EMBL/GenBank/DDBJ databases">
        <title>Section-level genome sequencing and comparative genomics of Aspergillus sections Usti and Cavernicolus.</title>
        <authorList>
            <consortium name="Lawrence Berkeley National Laboratory"/>
            <person name="Nybo J.L."/>
            <person name="Vesth T.C."/>
            <person name="Theobald S."/>
            <person name="Frisvad J.C."/>
            <person name="Larsen T.O."/>
            <person name="Kjaerboelling I."/>
            <person name="Rothschild-Mancinelli K."/>
            <person name="Lyhne E.K."/>
            <person name="Kogle M.E."/>
            <person name="Barry K."/>
            <person name="Clum A."/>
            <person name="Na H."/>
            <person name="Ledsgaard L."/>
            <person name="Lin J."/>
            <person name="Lipzen A."/>
            <person name="Kuo A."/>
            <person name="Riley R."/>
            <person name="Mondo S."/>
            <person name="Labutti K."/>
            <person name="Haridas S."/>
            <person name="Pangalinan J."/>
            <person name="Salamov A.A."/>
            <person name="Simmons B.A."/>
            <person name="Magnuson J.K."/>
            <person name="Chen J."/>
            <person name="Drula E."/>
            <person name="Henrissat B."/>
            <person name="Wiebenga A."/>
            <person name="Lubbers R.J."/>
            <person name="Gomes A.C."/>
            <person name="Macurrencykelacurrency M.R."/>
            <person name="Stajich J."/>
            <person name="Grigoriev I.V."/>
            <person name="Mortensen U.H."/>
            <person name="De Vries R.P."/>
            <person name="Baker S.E."/>
            <person name="Andersen M.R."/>
        </authorList>
    </citation>
    <scope>NUCLEOTIDE SEQUENCE [LARGE SCALE GENOMIC DNA]</scope>
    <source>
        <strain evidence="2 3">CBS 449.75</strain>
    </source>
</reference>
<dbReference type="Pfam" id="PF24476">
    <property type="entry name" value="DUF7580"/>
    <property type="match status" value="1"/>
</dbReference>
<dbReference type="PANTHER" id="PTHR35186">
    <property type="entry name" value="ANK_REP_REGION DOMAIN-CONTAINING PROTEIN"/>
    <property type="match status" value="1"/>
</dbReference>
<dbReference type="RefSeq" id="XP_070884927.1">
    <property type="nucleotide sequence ID" value="XM_071029435.1"/>
</dbReference>
<evidence type="ECO:0000313" key="2">
    <source>
        <dbReference type="EMBL" id="KAL2865948.1"/>
    </source>
</evidence>
<proteinExistence type="predicted"/>
<evidence type="ECO:0000313" key="3">
    <source>
        <dbReference type="Proteomes" id="UP001610432"/>
    </source>
</evidence>
<accession>A0ABR4LR98</accession>
<dbReference type="PANTHER" id="PTHR35186:SF4">
    <property type="entry name" value="PRION-INHIBITION AND PROPAGATION HELO DOMAIN-CONTAINING PROTEIN"/>
    <property type="match status" value="1"/>
</dbReference>
<dbReference type="EMBL" id="JBFXLQ010000028">
    <property type="protein sequence ID" value="KAL2865948.1"/>
    <property type="molecule type" value="Genomic_DNA"/>
</dbReference>
<protein>
    <recommendedName>
        <fullName evidence="1">DUF7580 domain-containing protein</fullName>
    </recommendedName>
</protein>
<keyword evidence="3" id="KW-1185">Reference proteome</keyword>
<dbReference type="Proteomes" id="UP001610432">
    <property type="component" value="Unassembled WGS sequence"/>
</dbReference>
<evidence type="ECO:0000259" key="1">
    <source>
        <dbReference type="Pfam" id="PF24476"/>
    </source>
</evidence>
<feature type="domain" description="DUF7580" evidence="1">
    <location>
        <begin position="39"/>
        <end position="210"/>
    </location>
</feature>
<comment type="caution">
    <text evidence="2">The sequence shown here is derived from an EMBL/GenBank/DDBJ whole genome shotgun (WGS) entry which is preliminary data.</text>
</comment>
<dbReference type="InterPro" id="IPR056002">
    <property type="entry name" value="DUF7580"/>
</dbReference>
<sequence>MEHMAGQHTLWMLDTKPRRLFFIPENPVPLKDLLDDFYIMTRAQKCKLGLMVTYALLLFHDSPWDATPWDKNKLSFFYRTVDEPDYLRPFITTRFERGNTEVGARGENVFHRNYNILRLGILLIEIFKQSRIERFRTPQERREVRPENEANVDLRVAYRVVEKMDDVPYRAAIWSCLDLDWYPQGRRVLLEDLAVRKGIYEHVIEPLKREQGFAS</sequence>
<organism evidence="2 3">
    <name type="scientific">Aspergillus lucknowensis</name>
    <dbReference type="NCBI Taxonomy" id="176173"/>
    <lineage>
        <taxon>Eukaryota</taxon>
        <taxon>Fungi</taxon>
        <taxon>Dikarya</taxon>
        <taxon>Ascomycota</taxon>
        <taxon>Pezizomycotina</taxon>
        <taxon>Eurotiomycetes</taxon>
        <taxon>Eurotiomycetidae</taxon>
        <taxon>Eurotiales</taxon>
        <taxon>Aspergillaceae</taxon>
        <taxon>Aspergillus</taxon>
        <taxon>Aspergillus subgen. Nidulantes</taxon>
    </lineage>
</organism>
<dbReference type="GeneID" id="98144507"/>